<dbReference type="Proteomes" id="UP000035642">
    <property type="component" value="Unassembled WGS sequence"/>
</dbReference>
<dbReference type="PANTHER" id="PTHR12000">
    <property type="entry name" value="HEMOGLOBINASE FAMILY MEMBER"/>
    <property type="match status" value="1"/>
</dbReference>
<dbReference type="GO" id="GO:0051603">
    <property type="term" value="P:proteolysis involved in protein catabolic process"/>
    <property type="evidence" value="ECO:0007669"/>
    <property type="project" value="TreeGrafter"/>
</dbReference>
<dbReference type="GO" id="GO:0006624">
    <property type="term" value="P:vacuolar protein processing"/>
    <property type="evidence" value="ECO:0007669"/>
    <property type="project" value="TreeGrafter"/>
</dbReference>
<dbReference type="STRING" id="6313.A0A0K0D2W2"/>
<keyword evidence="5" id="KW-0732">Signal</keyword>
<dbReference type="InterPro" id="IPR001096">
    <property type="entry name" value="Peptidase_C13"/>
</dbReference>
<evidence type="ECO:0000256" key="4">
    <source>
        <dbReference type="ARBA" id="ARBA00022670"/>
    </source>
</evidence>
<dbReference type="PIRSF" id="PIRSF019663">
    <property type="entry name" value="Legumain"/>
    <property type="match status" value="1"/>
</dbReference>
<keyword evidence="4" id="KW-0645">Protease</keyword>
<dbReference type="Gene3D" id="3.40.50.1460">
    <property type="match status" value="1"/>
</dbReference>
<evidence type="ECO:0000313" key="10">
    <source>
        <dbReference type="WBParaSite" id="ACAC_0000440701-mRNA-1"/>
    </source>
</evidence>
<dbReference type="CDD" id="cd21115">
    <property type="entry name" value="legumain_C"/>
    <property type="match status" value="1"/>
</dbReference>
<keyword evidence="9" id="KW-1185">Reference proteome</keyword>
<dbReference type="GO" id="GO:0004197">
    <property type="term" value="F:cysteine-type endopeptidase activity"/>
    <property type="evidence" value="ECO:0007669"/>
    <property type="project" value="UniProtKB-EC"/>
</dbReference>
<feature type="active site" description="Nucleophile" evidence="8">
    <location>
        <position position="179"/>
    </location>
</feature>
<organism evidence="9 10">
    <name type="scientific">Angiostrongylus cantonensis</name>
    <name type="common">Rat lungworm</name>
    <dbReference type="NCBI Taxonomy" id="6313"/>
    <lineage>
        <taxon>Eukaryota</taxon>
        <taxon>Metazoa</taxon>
        <taxon>Ecdysozoa</taxon>
        <taxon>Nematoda</taxon>
        <taxon>Chromadorea</taxon>
        <taxon>Rhabditida</taxon>
        <taxon>Rhabditina</taxon>
        <taxon>Rhabditomorpha</taxon>
        <taxon>Strongyloidea</taxon>
        <taxon>Metastrongylidae</taxon>
        <taxon>Angiostrongylus</taxon>
    </lineage>
</organism>
<evidence type="ECO:0000256" key="8">
    <source>
        <dbReference type="PIRSR" id="PIRSR019663-1"/>
    </source>
</evidence>
<dbReference type="Pfam" id="PF01650">
    <property type="entry name" value="Peptidase_C13"/>
    <property type="match status" value="1"/>
</dbReference>
<comment type="similarity">
    <text evidence="2">Belongs to the peptidase C13 family.</text>
</comment>
<evidence type="ECO:0000256" key="1">
    <source>
        <dbReference type="ARBA" id="ARBA00000810"/>
    </source>
</evidence>
<dbReference type="AlphaFoldDB" id="A0A0K0D2W2"/>
<evidence type="ECO:0000313" key="9">
    <source>
        <dbReference type="Proteomes" id="UP000035642"/>
    </source>
</evidence>
<dbReference type="Gene3D" id="1.10.132.130">
    <property type="match status" value="1"/>
</dbReference>
<proteinExistence type="inferred from homology"/>
<dbReference type="FunFam" id="3.40.50.1460:FF:000006">
    <property type="entry name" value="Legumain"/>
    <property type="match status" value="1"/>
</dbReference>
<evidence type="ECO:0000256" key="7">
    <source>
        <dbReference type="ARBA" id="ARBA00022807"/>
    </source>
</evidence>
<accession>A0A0K0D2W2</accession>
<keyword evidence="6" id="KW-0378">Hydrolase</keyword>
<evidence type="ECO:0000256" key="6">
    <source>
        <dbReference type="ARBA" id="ARBA00022801"/>
    </source>
</evidence>
<dbReference type="InterPro" id="IPR048501">
    <property type="entry name" value="Legum_prodom"/>
</dbReference>
<comment type="catalytic activity">
    <reaction evidence="1">
        <text>Hydrolysis of proteins and small molecule substrates at -Asn-|-Xaa- bonds.</text>
        <dbReference type="EC" id="3.4.22.34"/>
    </reaction>
</comment>
<reference evidence="10" key="2">
    <citation type="submission" date="2017-02" db="UniProtKB">
        <authorList>
            <consortium name="WormBaseParasite"/>
        </authorList>
    </citation>
    <scope>IDENTIFICATION</scope>
</reference>
<protein>
    <recommendedName>
        <fullName evidence="3">legumain</fullName>
        <ecNumber evidence="3">3.4.22.34</ecNumber>
    </recommendedName>
</protein>
<dbReference type="EC" id="3.4.22.34" evidence="3"/>
<dbReference type="PRINTS" id="PR00776">
    <property type="entry name" value="HEMOGLOBNASE"/>
</dbReference>
<evidence type="ECO:0000256" key="2">
    <source>
        <dbReference type="ARBA" id="ARBA00009941"/>
    </source>
</evidence>
<dbReference type="PANTHER" id="PTHR12000:SF42">
    <property type="entry name" value="LEGUMAIN"/>
    <property type="match status" value="1"/>
</dbReference>
<feature type="active site" evidence="8">
    <location>
        <position position="138"/>
    </location>
</feature>
<keyword evidence="7" id="KW-0788">Thiol protease</keyword>
<evidence type="ECO:0000256" key="3">
    <source>
        <dbReference type="ARBA" id="ARBA00012628"/>
    </source>
</evidence>
<evidence type="ECO:0000256" key="5">
    <source>
        <dbReference type="ARBA" id="ARBA00022729"/>
    </source>
</evidence>
<sequence>MQLFRDTEDTELFRTPKGDLHVVLVAGSNGWWNYRHQADVAHAYQLMRRNGVPEEKIIVMMFDDVACYPDNPYRGQLFNRPDGKDVYAGLKIDYYGSSVTPENFLNVLQGNAENVTGGNGRVVDSKPDDRIFVYFTDHGGYGLIAFPDDVLTVEDLNTALVDMHRRKRYDRFVFYMEACESGSMFQAVLNKDLKIYAVTAANALESSWGTYCDNDMNLPCLGDLFSVNWMQDTERHGINKETLQKQFKNVKALTNLSHVMHYGDLKLAREPISWFEGGNEKKMIAPMFSNADTYEEQHPKVSWPSRDIELMHLQKLMNTAKNAQVSKTLEQKIARIHEDRRIIEALFNSLVANLLANANDSAIEDLKCHNDVVKAFDSICIDLNKVIVFNYQDMTNINASLINS</sequence>
<dbReference type="WBParaSite" id="ACAC_0000440701-mRNA-1">
    <property type="protein sequence ID" value="ACAC_0000440701-mRNA-1"/>
    <property type="gene ID" value="ACAC_0000440701"/>
</dbReference>
<name>A0A0K0D2W2_ANGCA</name>
<dbReference type="InterPro" id="IPR046427">
    <property type="entry name" value="Legumain_prodom_sf"/>
</dbReference>
<reference evidence="9" key="1">
    <citation type="submission" date="2012-09" db="EMBL/GenBank/DDBJ databases">
        <authorList>
            <person name="Martin A.A."/>
        </authorList>
    </citation>
    <scope>NUCLEOTIDE SEQUENCE</scope>
</reference>
<dbReference type="GO" id="GO:0005773">
    <property type="term" value="C:vacuole"/>
    <property type="evidence" value="ECO:0007669"/>
    <property type="project" value="GOC"/>
</dbReference>